<dbReference type="Proteomes" id="UP001497623">
    <property type="component" value="Unassembled WGS sequence"/>
</dbReference>
<evidence type="ECO:0000313" key="3">
    <source>
        <dbReference type="Proteomes" id="UP001497623"/>
    </source>
</evidence>
<reference evidence="2 3" key="1">
    <citation type="submission" date="2024-05" db="EMBL/GenBank/DDBJ databases">
        <authorList>
            <person name="Wallberg A."/>
        </authorList>
    </citation>
    <scope>NUCLEOTIDE SEQUENCE [LARGE SCALE GENOMIC DNA]</scope>
</reference>
<evidence type="ECO:0000313" key="2">
    <source>
        <dbReference type="EMBL" id="CAL4063298.1"/>
    </source>
</evidence>
<sequence>DPELHPELDVDVSGNHAPDPSDSQEVAPADLVEEEANEDQRSTPDVLQEDSLEGAVIGVGTPPDTPGDAPETQVFTISACNEEGPKLQPVSFQVHTPRGRLESRGF</sequence>
<dbReference type="EMBL" id="CAXKWB010001097">
    <property type="protein sequence ID" value="CAL4063298.1"/>
    <property type="molecule type" value="Genomic_DNA"/>
</dbReference>
<comment type="caution">
    <text evidence="2">The sequence shown here is derived from an EMBL/GenBank/DDBJ whole genome shotgun (WGS) entry which is preliminary data.</text>
</comment>
<proteinExistence type="predicted"/>
<protein>
    <submittedName>
        <fullName evidence="2">Uncharacterized protein</fullName>
    </submittedName>
</protein>
<feature type="non-terminal residue" evidence="2">
    <location>
        <position position="1"/>
    </location>
</feature>
<gene>
    <name evidence="2" type="ORF">MNOR_LOCUS3261</name>
</gene>
<name>A0AAV2PQ20_MEGNR</name>
<organism evidence="2 3">
    <name type="scientific">Meganyctiphanes norvegica</name>
    <name type="common">Northern krill</name>
    <name type="synonym">Thysanopoda norvegica</name>
    <dbReference type="NCBI Taxonomy" id="48144"/>
    <lineage>
        <taxon>Eukaryota</taxon>
        <taxon>Metazoa</taxon>
        <taxon>Ecdysozoa</taxon>
        <taxon>Arthropoda</taxon>
        <taxon>Crustacea</taxon>
        <taxon>Multicrustacea</taxon>
        <taxon>Malacostraca</taxon>
        <taxon>Eumalacostraca</taxon>
        <taxon>Eucarida</taxon>
        <taxon>Euphausiacea</taxon>
        <taxon>Euphausiidae</taxon>
        <taxon>Meganyctiphanes</taxon>
    </lineage>
</organism>
<keyword evidence="3" id="KW-1185">Reference proteome</keyword>
<feature type="region of interest" description="Disordered" evidence="1">
    <location>
        <begin position="1"/>
        <end position="106"/>
    </location>
</feature>
<accession>A0AAV2PQ20</accession>
<dbReference type="AlphaFoldDB" id="A0AAV2PQ20"/>
<evidence type="ECO:0000256" key="1">
    <source>
        <dbReference type="SAM" id="MobiDB-lite"/>
    </source>
</evidence>